<accession>M0E679</accession>
<evidence type="ECO:0000256" key="1">
    <source>
        <dbReference type="SAM" id="MobiDB-lite"/>
    </source>
</evidence>
<sequence>MTPRRTSRRRLLAGLGSAAASALAGCSGLPVGDESGPDQPPVSLATDDIGPVAWPESPFPVAVPGSLADAHEARARALLDEVPTEPSIPNEAVAADLGSDRERAASGIDRAVDDPWPLGALAAWRRRRERAATVRGAYRAATGDGDAAAAAERRQAVRADLRAFEADVTYRARSTREAVLAYDPVESLLADAERHVRPTPAYPDDPVGEPFRAGKAVGHVETARATLDDATGLREAYLAERSGTTARWTDVAAAAEALGGSARRTRGAVRESLSGVPSGDDLQDTVARELLRETVWIVESRIDDIDGAMDRGAYATAVVAAGRALAAIEARRAAGEAIRDGAYREPVTRASVRATADRARAAVADIEEAEAPRLAAAFGRPALDRIRYASDLVEDGYGSVVRVRALLVHAVLLARSAPAAATFVDERL</sequence>
<evidence type="ECO:0000313" key="2">
    <source>
        <dbReference type="EMBL" id="ELZ42543.1"/>
    </source>
</evidence>
<proteinExistence type="predicted"/>
<dbReference type="RefSeq" id="WP_004046676.1">
    <property type="nucleotide sequence ID" value="NZ_AOJE01000011.1"/>
</dbReference>
<feature type="region of interest" description="Disordered" evidence="1">
    <location>
        <begin position="27"/>
        <end position="65"/>
    </location>
</feature>
<dbReference type="STRING" id="1227484.C471_03758"/>
<dbReference type="EMBL" id="AOJE01000011">
    <property type="protein sequence ID" value="ELZ42543.1"/>
    <property type="molecule type" value="Genomic_DNA"/>
</dbReference>
<protein>
    <submittedName>
        <fullName evidence="2">Uncharacterized protein</fullName>
    </submittedName>
</protein>
<comment type="caution">
    <text evidence="2">The sequence shown here is derived from an EMBL/GenBank/DDBJ whole genome shotgun (WGS) entry which is preliminary data.</text>
</comment>
<dbReference type="PROSITE" id="PS51257">
    <property type="entry name" value="PROKAR_LIPOPROTEIN"/>
    <property type="match status" value="1"/>
</dbReference>
<organism evidence="2 3">
    <name type="scientific">Halorubrum saccharovorum DSM 1137</name>
    <dbReference type="NCBI Taxonomy" id="1227484"/>
    <lineage>
        <taxon>Archaea</taxon>
        <taxon>Methanobacteriati</taxon>
        <taxon>Methanobacteriota</taxon>
        <taxon>Stenosarchaea group</taxon>
        <taxon>Halobacteria</taxon>
        <taxon>Halobacteriales</taxon>
        <taxon>Haloferacaceae</taxon>
        <taxon>Halorubrum</taxon>
    </lineage>
</organism>
<keyword evidence="3" id="KW-1185">Reference proteome</keyword>
<dbReference type="eggNOG" id="arCOG09011">
    <property type="taxonomic scope" value="Archaea"/>
</dbReference>
<reference evidence="2 3" key="1">
    <citation type="journal article" date="2014" name="PLoS Genet.">
        <title>Phylogenetically driven sequencing of extremely halophilic archaea reveals strategies for static and dynamic osmo-response.</title>
        <authorList>
            <person name="Becker E.A."/>
            <person name="Seitzer P.M."/>
            <person name="Tritt A."/>
            <person name="Larsen D."/>
            <person name="Krusor M."/>
            <person name="Yao A.I."/>
            <person name="Wu D."/>
            <person name="Madern D."/>
            <person name="Eisen J.A."/>
            <person name="Darling A.E."/>
            <person name="Facciotti M.T."/>
        </authorList>
    </citation>
    <scope>NUCLEOTIDE SEQUENCE [LARGE SCALE GENOMIC DNA]</scope>
    <source>
        <strain evidence="2 3">DSM 1137</strain>
    </source>
</reference>
<dbReference type="Proteomes" id="UP000011514">
    <property type="component" value="Unassembled WGS sequence"/>
</dbReference>
<dbReference type="PROSITE" id="PS51318">
    <property type="entry name" value="TAT"/>
    <property type="match status" value="1"/>
</dbReference>
<dbReference type="OrthoDB" id="303040at2157"/>
<dbReference type="InterPro" id="IPR006311">
    <property type="entry name" value="TAT_signal"/>
</dbReference>
<dbReference type="PATRIC" id="fig|1227484.4.peg.766"/>
<gene>
    <name evidence="2" type="ORF">C471_03758</name>
</gene>
<name>M0E679_9EURY</name>
<dbReference type="AlphaFoldDB" id="M0E679"/>
<evidence type="ECO:0000313" key="3">
    <source>
        <dbReference type="Proteomes" id="UP000011514"/>
    </source>
</evidence>